<name>A0A6L2NV41_TANCI</name>
<feature type="coiled-coil region" evidence="1">
    <location>
        <begin position="497"/>
        <end position="527"/>
    </location>
</feature>
<sequence length="1267" mass="142521">MLTKSMAAKITAVLASKRLFVDNLYKIEPKKVSEELKRPGWIDAMQDKLNQFYRNKSAKKQQSVAMSSVEAEYVVADGCCVSILWMKSQLSDYDIHYKMVPIFCDNTSAIAISNNPVLDGNYSSTEDSVSPPPLVTKPKKRKSQTVTSTSPKSQGIEASGALFKKSKRPTSKKSPTETKVTLPKPIEGSEQSHSGQRLKGNKPPTDMERQNPTDVDLSRIGAEYQEDQTQSSRLRYQSLIKNEGEPSYEWEPDTQPMLEDKPTSSTTPHTKASDTDSSSDKILRKDQTDQLVEASISSFKKSCTIINDLYKDLEVVTQLLKDITKSIKDDPATNKKTEEASETLAKIFTQTTDILSLVKSLNFSTLQSTIKNIQDHAFKQKEASAAWMKSSTNMAWNLAPSSSVTLIFALTNTPANVKGKNTTYITTKEPPYHTEWETDANIQEKPKEPKQSIDSNIEFIGSSTPEDQRKLVKSLSIVCSDPDESIRVEFMINRKIVYLAEQEIQEYRDKEEEIKKAEEEARLIAISKIEVIKVVCKEANMLGIHPKEAITSKVGKLFKKAQDDEHEVHKRQHTKKVRKSLKLRKHRELRIEFALPAPEQTASQTSKKQKHIKLEPKTRIPGLECNRALPENVMFVNNMVIEEPEYEIFFTDEFGDQAFQRWSDIDKVGMEALVSHLVVASMVKSPKNARFSMKLRKLIAEHLDQEKVKSKKVKLEALGYKMDLVLMHLFVIFVIDNRFSLMFFKLFSGLKVLTIVGSFAFSMERGFLSQKGSGRGRVDGVIPSLIDMTGEVEQQNSLDDIVLECFPSLSTLITTKAGSAPGKSSYANVTDKPSGKKLNIHTLLHRGGRGCHTLLLLTMLGTLRSSYVIVMIQLRAEVELKDNVVMAMTRIKGEGYYTCNVYVEYEWKPPRCACCKVFQHVHEECPKNIGAGATKTLKKSSQTPKGILFGQKMGFKPKHVGTTDLVNNGATLSRSSFMNIDNDGEFACNNPIGEKINKMERQICEGKFRLLDIEGNPLVPTATVESDSEVEVVFDETANLRISTSGKDESDKGYGTNNLLEQWRDFYSDNDDYDPYDDDMYENHDLSEHLQSIWDYLDITVQVVPVDNLPWTLSFGELSGALIEVEGKMSIEGQLLGKNEQTKLKSISVIKISTGRLINGSSCDGNDMVIKYLDLEPKIDAMMRDYLEFPATYLDEGVDPDHNKGKTSLEVEPDTEPLITQTFGEIQALLADYEEELKDDSDEEMYEAGEEIEDETQPPPTDLKPTE</sequence>
<feature type="region of interest" description="Disordered" evidence="2">
    <location>
        <begin position="122"/>
        <end position="283"/>
    </location>
</feature>
<comment type="caution">
    <text evidence="3">The sequence shown here is derived from an EMBL/GenBank/DDBJ whole genome shotgun (WGS) entry which is preliminary data.</text>
</comment>
<dbReference type="EMBL" id="BKCJ010010126">
    <property type="protein sequence ID" value="GEU90178.1"/>
    <property type="molecule type" value="Genomic_DNA"/>
</dbReference>
<feature type="region of interest" description="Disordered" evidence="2">
    <location>
        <begin position="1234"/>
        <end position="1267"/>
    </location>
</feature>
<organism evidence="3">
    <name type="scientific">Tanacetum cinerariifolium</name>
    <name type="common">Dalmatian daisy</name>
    <name type="synonym">Chrysanthemum cinerariifolium</name>
    <dbReference type="NCBI Taxonomy" id="118510"/>
    <lineage>
        <taxon>Eukaryota</taxon>
        <taxon>Viridiplantae</taxon>
        <taxon>Streptophyta</taxon>
        <taxon>Embryophyta</taxon>
        <taxon>Tracheophyta</taxon>
        <taxon>Spermatophyta</taxon>
        <taxon>Magnoliopsida</taxon>
        <taxon>eudicotyledons</taxon>
        <taxon>Gunneridae</taxon>
        <taxon>Pentapetalae</taxon>
        <taxon>asterids</taxon>
        <taxon>campanulids</taxon>
        <taxon>Asterales</taxon>
        <taxon>Asteraceae</taxon>
        <taxon>Asteroideae</taxon>
        <taxon>Anthemideae</taxon>
        <taxon>Anthemidinae</taxon>
        <taxon>Tanacetum</taxon>
    </lineage>
</organism>
<dbReference type="CDD" id="cd09272">
    <property type="entry name" value="RNase_HI_RT_Ty1"/>
    <property type="match status" value="1"/>
</dbReference>
<reference evidence="3" key="1">
    <citation type="journal article" date="2019" name="Sci. Rep.">
        <title>Draft genome of Tanacetum cinerariifolium, the natural source of mosquito coil.</title>
        <authorList>
            <person name="Yamashiro T."/>
            <person name="Shiraishi A."/>
            <person name="Satake H."/>
            <person name="Nakayama K."/>
        </authorList>
    </citation>
    <scope>NUCLEOTIDE SEQUENCE</scope>
</reference>
<dbReference type="AlphaFoldDB" id="A0A6L2NV41"/>
<feature type="compositionally biased region" description="Pro residues" evidence="2">
    <location>
        <begin position="1257"/>
        <end position="1267"/>
    </location>
</feature>
<protein>
    <submittedName>
        <fullName evidence="3">Retrovirus-related Pol polyprotein from transposon TNT 1-94</fullName>
    </submittedName>
</protein>
<accession>A0A6L2NV41</accession>
<feature type="compositionally biased region" description="Basic and acidic residues" evidence="2">
    <location>
        <begin position="271"/>
        <end position="283"/>
    </location>
</feature>
<feature type="compositionally biased region" description="Acidic residues" evidence="2">
    <location>
        <begin position="1234"/>
        <end position="1256"/>
    </location>
</feature>
<keyword evidence="1" id="KW-0175">Coiled coil</keyword>
<evidence type="ECO:0000313" key="3">
    <source>
        <dbReference type="EMBL" id="GEU90178.1"/>
    </source>
</evidence>
<feature type="compositionally biased region" description="Polar residues" evidence="2">
    <location>
        <begin position="144"/>
        <end position="153"/>
    </location>
</feature>
<evidence type="ECO:0000256" key="2">
    <source>
        <dbReference type="SAM" id="MobiDB-lite"/>
    </source>
</evidence>
<gene>
    <name evidence="3" type="ORF">Tci_062156</name>
</gene>
<evidence type="ECO:0000256" key="1">
    <source>
        <dbReference type="SAM" id="Coils"/>
    </source>
</evidence>
<proteinExistence type="predicted"/>